<dbReference type="GO" id="GO:0003713">
    <property type="term" value="F:transcription coactivator activity"/>
    <property type="evidence" value="ECO:0007669"/>
    <property type="project" value="TreeGrafter"/>
</dbReference>
<dbReference type="CDD" id="cd08050">
    <property type="entry name" value="TAF6C"/>
    <property type="match status" value="1"/>
</dbReference>
<dbReference type="GO" id="GO:0005669">
    <property type="term" value="C:transcription factor TFIID complex"/>
    <property type="evidence" value="ECO:0007669"/>
    <property type="project" value="InterPro"/>
</dbReference>
<dbReference type="FunFam" id="1.25.40.770:FF:000001">
    <property type="entry name" value="Transcription initiation factor TFIID subunit 6"/>
    <property type="match status" value="1"/>
</dbReference>
<feature type="compositionally biased region" description="Basic and acidic residues" evidence="6">
    <location>
        <begin position="242"/>
        <end position="251"/>
    </location>
</feature>
<evidence type="ECO:0000313" key="8">
    <source>
        <dbReference type="EMBL" id="VDD81613.1"/>
    </source>
</evidence>
<keyword evidence="5" id="KW-0539">Nucleus</keyword>
<feature type="compositionally biased region" description="Polar residues" evidence="6">
    <location>
        <begin position="428"/>
        <end position="443"/>
    </location>
</feature>
<sequence>MDSEERRKINRLSRKVCSSSSVKKRLLKNRITSSSGKSSLKGKKHVGDGVHSSKSSVSKHVDFSLDFFKTCAEMNAVAPFSGEGTGVLQRHLHQITTALVQTSLRIMEQHRRGTPHTSDIDSAALSMGLDVPYGAASGEVIMVRTNGRNAAPGAGGKMFFIRKDKEVDIKTLLRREPSPVIYDISLGVHWLAVDGVQPASPQNPPPDFLRRMSILSGTLSSKAEPPNSAGKNEDSQQTPTESKVDKGKSTEERGAHLRAMQALHVERRPHEISQELMLFFREITEGCVGANEARRHDALENAALDTGLQPLLPYLVNFITEGVRVNVTNNNLAILIYLMRLTKALIDNQHISLEAYLHLLVPTVITCILCRHLCAKPITDNHWALRDYAAKQLVTLCNRYNTSSNGLYNRITRELYRALCTWIDGKSATTGQSTSADGSQSGDNAMDATPSAAGSSVTSDAEQRKVAVASVPGVSLGLAVNSLNTLYGMLSALSEFGPNCLRMLVFPRLPALCKRLTQMTSTSVNPSSSDTPASAVVMDQEGLHQTVTSATALSHAEMRSMESLKKLMTTRLMPLLADWRARQNMPNSLEAYKADYGAMASTFLAPHQFEGNRQTATTAGALIVTKLQPLHPSPH</sequence>
<gene>
    <name evidence="8" type="ORF">MCOS_LOCUS7616</name>
</gene>
<protein>
    <submittedName>
        <fullName evidence="10">TAF6_C domain-containing protein</fullName>
    </submittedName>
</protein>
<dbReference type="GO" id="GO:0051123">
    <property type="term" value="P:RNA polymerase II preinitiation complex assembly"/>
    <property type="evidence" value="ECO:0007669"/>
    <property type="project" value="TreeGrafter"/>
</dbReference>
<evidence type="ECO:0000259" key="7">
    <source>
        <dbReference type="Pfam" id="PF07571"/>
    </source>
</evidence>
<evidence type="ECO:0000256" key="2">
    <source>
        <dbReference type="ARBA" id="ARBA00007688"/>
    </source>
</evidence>
<keyword evidence="9" id="KW-1185">Reference proteome</keyword>
<dbReference type="Pfam" id="PF07571">
    <property type="entry name" value="TAF6_C"/>
    <property type="match status" value="1"/>
</dbReference>
<evidence type="ECO:0000256" key="6">
    <source>
        <dbReference type="SAM" id="MobiDB-lite"/>
    </source>
</evidence>
<dbReference type="GO" id="GO:0016251">
    <property type="term" value="F:RNA polymerase II general transcription initiation factor activity"/>
    <property type="evidence" value="ECO:0007669"/>
    <property type="project" value="InterPro"/>
</dbReference>
<accession>A0A0R3UJD7</accession>
<comment type="similarity">
    <text evidence="2">Belongs to the TAF6 family.</text>
</comment>
<dbReference type="STRING" id="53468.A0A0R3UJD7"/>
<comment type="subcellular location">
    <subcellularLocation>
        <location evidence="1">Nucleus</location>
    </subcellularLocation>
</comment>
<reference evidence="10" key="2">
    <citation type="submission" date="2019-11" db="UniProtKB">
        <authorList>
            <consortium name="WormBaseParasite"/>
        </authorList>
    </citation>
    <scope>IDENTIFICATION</scope>
</reference>
<evidence type="ECO:0000313" key="9">
    <source>
        <dbReference type="Proteomes" id="UP000267029"/>
    </source>
</evidence>
<evidence type="ECO:0000313" key="10">
    <source>
        <dbReference type="WBParaSite" id="MCU_004181-RA"/>
    </source>
</evidence>
<dbReference type="InterPro" id="IPR037796">
    <property type="entry name" value="TAF6"/>
</dbReference>
<dbReference type="PANTHER" id="PTHR10221:SF9">
    <property type="entry name" value="TRANSCRIPTION INITIATION FACTOR TFIID SUBUNIT 6"/>
    <property type="match status" value="1"/>
</dbReference>
<evidence type="ECO:0000256" key="3">
    <source>
        <dbReference type="ARBA" id="ARBA00023015"/>
    </source>
</evidence>
<evidence type="ECO:0000256" key="5">
    <source>
        <dbReference type="ARBA" id="ARBA00023242"/>
    </source>
</evidence>
<dbReference type="GO" id="GO:0046695">
    <property type="term" value="C:SLIK (SAGA-like) complex"/>
    <property type="evidence" value="ECO:0007669"/>
    <property type="project" value="InterPro"/>
</dbReference>
<name>A0A0R3UJD7_MESCO</name>
<dbReference type="OrthoDB" id="361039at2759"/>
<keyword evidence="3" id="KW-0805">Transcription regulation</keyword>
<feature type="region of interest" description="Disordered" evidence="6">
    <location>
        <begin position="30"/>
        <end position="55"/>
    </location>
</feature>
<dbReference type="InterPro" id="IPR046344">
    <property type="entry name" value="TAF6_C_sf"/>
</dbReference>
<dbReference type="EMBL" id="UXSR01005387">
    <property type="protein sequence ID" value="VDD81613.1"/>
    <property type="molecule type" value="Genomic_DNA"/>
</dbReference>
<dbReference type="WBParaSite" id="MCU_004181-RA">
    <property type="protein sequence ID" value="MCU_004181-RA"/>
    <property type="gene ID" value="MCU_004181"/>
</dbReference>
<feature type="region of interest" description="Disordered" evidence="6">
    <location>
        <begin position="219"/>
        <end position="251"/>
    </location>
</feature>
<dbReference type="AlphaFoldDB" id="A0A0R3UJD7"/>
<evidence type="ECO:0000256" key="1">
    <source>
        <dbReference type="ARBA" id="ARBA00004123"/>
    </source>
</evidence>
<evidence type="ECO:0000256" key="4">
    <source>
        <dbReference type="ARBA" id="ARBA00023163"/>
    </source>
</evidence>
<proteinExistence type="inferred from homology"/>
<dbReference type="GO" id="GO:0000124">
    <property type="term" value="C:SAGA complex"/>
    <property type="evidence" value="ECO:0007669"/>
    <property type="project" value="InterPro"/>
</dbReference>
<dbReference type="InterPro" id="IPR011442">
    <property type="entry name" value="TAF6_C"/>
</dbReference>
<organism evidence="10">
    <name type="scientific">Mesocestoides corti</name>
    <name type="common">Flatworm</name>
    <dbReference type="NCBI Taxonomy" id="53468"/>
    <lineage>
        <taxon>Eukaryota</taxon>
        <taxon>Metazoa</taxon>
        <taxon>Spiralia</taxon>
        <taxon>Lophotrochozoa</taxon>
        <taxon>Platyhelminthes</taxon>
        <taxon>Cestoda</taxon>
        <taxon>Eucestoda</taxon>
        <taxon>Cyclophyllidea</taxon>
        <taxon>Mesocestoididae</taxon>
        <taxon>Mesocestoides</taxon>
    </lineage>
</organism>
<reference evidence="8 9" key="1">
    <citation type="submission" date="2018-10" db="EMBL/GenBank/DDBJ databases">
        <authorList>
            <consortium name="Pathogen Informatics"/>
        </authorList>
    </citation>
    <scope>NUCLEOTIDE SEQUENCE [LARGE SCALE GENOMIC DNA]</scope>
</reference>
<feature type="compositionally biased region" description="Low complexity" evidence="6">
    <location>
        <begin position="30"/>
        <end position="39"/>
    </location>
</feature>
<dbReference type="Gene3D" id="1.25.40.770">
    <property type="entry name" value="TAF6, C-terminal HEAT repeat domain"/>
    <property type="match status" value="1"/>
</dbReference>
<dbReference type="PANTHER" id="PTHR10221">
    <property type="entry name" value="TRANSCRIPTION INITIATION FACTOR TFIID SUBUNIT 6"/>
    <property type="match status" value="1"/>
</dbReference>
<dbReference type="Proteomes" id="UP000267029">
    <property type="component" value="Unassembled WGS sequence"/>
</dbReference>
<feature type="domain" description="TAF6 C-terminal HEAT repeat" evidence="7">
    <location>
        <begin position="270"/>
        <end position="419"/>
    </location>
</feature>
<feature type="region of interest" description="Disordered" evidence="6">
    <location>
        <begin position="428"/>
        <end position="459"/>
    </location>
</feature>
<keyword evidence="4" id="KW-0804">Transcription</keyword>